<evidence type="ECO:0000256" key="1">
    <source>
        <dbReference type="ARBA" id="ARBA00004613"/>
    </source>
</evidence>
<evidence type="ECO:0000313" key="11">
    <source>
        <dbReference type="EMBL" id="KAJ4966766.1"/>
    </source>
</evidence>
<accession>A0A9Q0KAF4</accession>
<dbReference type="PANTHER" id="PTHR31232:SF18">
    <property type="entry name" value="S-PROTEIN HOMOLOG"/>
    <property type="match status" value="1"/>
</dbReference>
<evidence type="ECO:0000256" key="8">
    <source>
        <dbReference type="SAM" id="SignalP"/>
    </source>
</evidence>
<sequence>MIPFNNSKHGMMVSLILILMWLSEFSSIVDAKRHVRIINELDEGLTLTVHCQSKDDDLGVHQLAYNKSFDWGFNDNWWGSTLFYCHVEWLHGKKDFAAYNARKQQCIECWWIAKTDALYYHVYETGQSIKYEWLANPQIEPASMGIPLYRQPFRPQTPTGRSIVTAPAKPSRPSTPTSRTTEPLPPLPICMNIPTLVRLHGRPPPARHCFKHLAFVGDSMARNQVESLFCLLSTTSSPVLLDTPVSGGVLGVEVVTLTFMVGGLQEAYLATEPLFLSMGNHTIYGGRNKNGAAARICYNLAMAVGFIYDGNSFDNGTNALQSQSSLLDSKSKSNGLVKEQPILNHILCIEKSVVRKKPSS</sequence>
<evidence type="ECO:0000256" key="6">
    <source>
        <dbReference type="ARBA" id="ARBA00022729"/>
    </source>
</evidence>
<dbReference type="InterPro" id="IPR036291">
    <property type="entry name" value="NAD(P)-bd_dom_sf"/>
</dbReference>
<evidence type="ECO:0000256" key="4">
    <source>
        <dbReference type="ARBA" id="ARBA00022471"/>
    </source>
</evidence>
<feature type="compositionally biased region" description="Low complexity" evidence="7">
    <location>
        <begin position="165"/>
        <end position="182"/>
    </location>
</feature>
<evidence type="ECO:0000256" key="5">
    <source>
        <dbReference type="ARBA" id="ARBA00022525"/>
    </source>
</evidence>
<keyword evidence="6 8" id="KW-0732">Signal</keyword>
<dbReference type="Proteomes" id="UP001141806">
    <property type="component" value="Unassembled WGS sequence"/>
</dbReference>
<organism evidence="11 12">
    <name type="scientific">Protea cynaroides</name>
    <dbReference type="NCBI Taxonomy" id="273540"/>
    <lineage>
        <taxon>Eukaryota</taxon>
        <taxon>Viridiplantae</taxon>
        <taxon>Streptophyta</taxon>
        <taxon>Embryophyta</taxon>
        <taxon>Tracheophyta</taxon>
        <taxon>Spermatophyta</taxon>
        <taxon>Magnoliopsida</taxon>
        <taxon>Proteales</taxon>
        <taxon>Proteaceae</taxon>
        <taxon>Protea</taxon>
    </lineage>
</organism>
<dbReference type="GO" id="GO:0060320">
    <property type="term" value="P:rejection of self pollen"/>
    <property type="evidence" value="ECO:0007669"/>
    <property type="project" value="UniProtKB-KW"/>
</dbReference>
<dbReference type="InterPro" id="IPR026057">
    <property type="entry name" value="TBL_C"/>
</dbReference>
<dbReference type="Pfam" id="PF05938">
    <property type="entry name" value="Self-incomp_S1"/>
    <property type="match status" value="1"/>
</dbReference>
<dbReference type="SUPFAM" id="SSF51735">
    <property type="entry name" value="NAD(P)-binding Rossmann-fold domains"/>
    <property type="match status" value="1"/>
</dbReference>
<gene>
    <name evidence="11" type="ORF">NE237_018615</name>
</gene>
<dbReference type="Gene3D" id="3.40.50.720">
    <property type="entry name" value="NAD(P)-binding Rossmann-like Domain"/>
    <property type="match status" value="1"/>
</dbReference>
<dbReference type="AlphaFoldDB" id="A0A9Q0KAF4"/>
<dbReference type="GO" id="GO:0050661">
    <property type="term" value="F:NADP binding"/>
    <property type="evidence" value="ECO:0007669"/>
    <property type="project" value="InterPro"/>
</dbReference>
<keyword evidence="4" id="KW-0713">Self-incompatibility</keyword>
<reference evidence="11" key="1">
    <citation type="journal article" date="2023" name="Plant J.">
        <title>The genome of the king protea, Protea cynaroides.</title>
        <authorList>
            <person name="Chang J."/>
            <person name="Duong T.A."/>
            <person name="Schoeman C."/>
            <person name="Ma X."/>
            <person name="Roodt D."/>
            <person name="Barker N."/>
            <person name="Li Z."/>
            <person name="Van de Peer Y."/>
            <person name="Mizrachi E."/>
        </authorList>
    </citation>
    <scope>NUCLEOTIDE SEQUENCE</scope>
    <source>
        <tissue evidence="11">Young leaves</tissue>
    </source>
</reference>
<evidence type="ECO:0000259" key="10">
    <source>
        <dbReference type="Pfam" id="PF13839"/>
    </source>
</evidence>
<dbReference type="EMBL" id="JAMYWD010000007">
    <property type="protein sequence ID" value="KAJ4966766.1"/>
    <property type="molecule type" value="Genomic_DNA"/>
</dbReference>
<protein>
    <recommendedName>
        <fullName evidence="13">S-protein homolog</fullName>
    </recommendedName>
</protein>
<dbReference type="PANTHER" id="PTHR31232">
    <property type="match status" value="1"/>
</dbReference>
<evidence type="ECO:0000256" key="2">
    <source>
        <dbReference type="ARBA" id="ARBA00005581"/>
    </source>
</evidence>
<comment type="caution">
    <text evidence="11">The sequence shown here is derived from an EMBL/GenBank/DDBJ whole genome shotgun (WGS) entry which is preliminary data.</text>
</comment>
<dbReference type="InterPro" id="IPR006115">
    <property type="entry name" value="6PGDH_NADP-bd"/>
</dbReference>
<evidence type="ECO:0000256" key="3">
    <source>
        <dbReference type="ARBA" id="ARBA00007727"/>
    </source>
</evidence>
<feature type="region of interest" description="Disordered" evidence="7">
    <location>
        <begin position="157"/>
        <end position="184"/>
    </location>
</feature>
<dbReference type="GO" id="GO:0005576">
    <property type="term" value="C:extracellular region"/>
    <property type="evidence" value="ECO:0007669"/>
    <property type="project" value="UniProtKB-SubCell"/>
</dbReference>
<keyword evidence="12" id="KW-1185">Reference proteome</keyword>
<feature type="domain" description="6-phosphogluconate dehydrogenase NADP-binding" evidence="9">
    <location>
        <begin position="239"/>
        <end position="284"/>
    </location>
</feature>
<feature type="signal peptide" evidence="8">
    <location>
        <begin position="1"/>
        <end position="31"/>
    </location>
</feature>
<proteinExistence type="inferred from homology"/>
<dbReference type="Pfam" id="PF13839">
    <property type="entry name" value="PC-Esterase"/>
    <property type="match status" value="1"/>
</dbReference>
<dbReference type="InterPro" id="IPR010264">
    <property type="entry name" value="Self-incomp_S1"/>
</dbReference>
<dbReference type="OrthoDB" id="21615at2759"/>
<comment type="similarity">
    <text evidence="3">Belongs to the PC-esterase family. TBL subfamily.</text>
</comment>
<comment type="subcellular location">
    <subcellularLocation>
        <location evidence="1">Secreted</location>
    </subcellularLocation>
</comment>
<dbReference type="GO" id="GO:0016740">
    <property type="term" value="F:transferase activity"/>
    <property type="evidence" value="ECO:0007669"/>
    <property type="project" value="InterPro"/>
</dbReference>
<feature type="domain" description="Trichome birefringence-like C-terminal" evidence="10">
    <location>
        <begin position="211"/>
        <end position="236"/>
    </location>
</feature>
<evidence type="ECO:0000259" key="9">
    <source>
        <dbReference type="Pfam" id="PF03446"/>
    </source>
</evidence>
<feature type="chain" id="PRO_5040286571" description="S-protein homolog" evidence="8">
    <location>
        <begin position="32"/>
        <end position="360"/>
    </location>
</feature>
<evidence type="ECO:0000256" key="7">
    <source>
        <dbReference type="SAM" id="MobiDB-lite"/>
    </source>
</evidence>
<keyword evidence="5" id="KW-0964">Secreted</keyword>
<name>A0A9Q0KAF4_9MAGN</name>
<evidence type="ECO:0008006" key="13">
    <source>
        <dbReference type="Google" id="ProtNLM"/>
    </source>
</evidence>
<dbReference type="Pfam" id="PF03446">
    <property type="entry name" value="NAD_binding_2"/>
    <property type="match status" value="1"/>
</dbReference>
<comment type="similarity">
    <text evidence="2">Belongs to the plant self-incompatibility (S1) protein family.</text>
</comment>
<evidence type="ECO:0000313" key="12">
    <source>
        <dbReference type="Proteomes" id="UP001141806"/>
    </source>
</evidence>